<keyword evidence="1" id="KW-0812">Transmembrane</keyword>
<feature type="transmembrane region" description="Helical" evidence="1">
    <location>
        <begin position="209"/>
        <end position="232"/>
    </location>
</feature>
<evidence type="ECO:0000256" key="1">
    <source>
        <dbReference type="SAM" id="Phobius"/>
    </source>
</evidence>
<keyword evidence="1" id="KW-1133">Transmembrane helix</keyword>
<feature type="transmembrane region" description="Helical" evidence="1">
    <location>
        <begin position="21"/>
        <end position="42"/>
    </location>
</feature>
<dbReference type="Proteomes" id="UP000536534">
    <property type="component" value="Unassembled WGS sequence"/>
</dbReference>
<feature type="transmembrane region" description="Helical" evidence="1">
    <location>
        <begin position="156"/>
        <end position="174"/>
    </location>
</feature>
<keyword evidence="1" id="KW-0472">Membrane</keyword>
<accession>A0A7X7LW33</accession>
<evidence type="ECO:0008006" key="4">
    <source>
        <dbReference type="Google" id="ProtNLM"/>
    </source>
</evidence>
<protein>
    <recommendedName>
        <fullName evidence="4">Transmembrane protein</fullName>
    </recommendedName>
</protein>
<gene>
    <name evidence="2" type="ORF">GX576_08685</name>
</gene>
<dbReference type="EMBL" id="JAAYYV010000225">
    <property type="protein sequence ID" value="NLF54452.1"/>
    <property type="molecule type" value="Genomic_DNA"/>
</dbReference>
<feature type="transmembrane region" description="Helical" evidence="1">
    <location>
        <begin position="86"/>
        <end position="108"/>
    </location>
</feature>
<feature type="transmembrane region" description="Helical" evidence="1">
    <location>
        <begin position="129"/>
        <end position="150"/>
    </location>
</feature>
<feature type="transmembrane region" description="Helical" evidence="1">
    <location>
        <begin position="181"/>
        <end position="203"/>
    </location>
</feature>
<organism evidence="2 3">
    <name type="scientific">Thauera phenolivorans</name>
    <dbReference type="NCBI Taxonomy" id="1792543"/>
    <lineage>
        <taxon>Bacteria</taxon>
        <taxon>Pseudomonadati</taxon>
        <taxon>Pseudomonadota</taxon>
        <taxon>Betaproteobacteria</taxon>
        <taxon>Rhodocyclales</taxon>
        <taxon>Zoogloeaceae</taxon>
        <taxon>Thauera</taxon>
    </lineage>
</organism>
<dbReference type="InterPro" id="IPR047798">
    <property type="entry name" value="BPSS1780-like"/>
</dbReference>
<name>A0A7X7LW33_9RHOO</name>
<dbReference type="NCBIfam" id="NF041043">
    <property type="entry name" value="BPSS1780_fam"/>
    <property type="match status" value="1"/>
</dbReference>
<dbReference type="AlphaFoldDB" id="A0A7X7LW33"/>
<evidence type="ECO:0000313" key="2">
    <source>
        <dbReference type="EMBL" id="NLF54452.1"/>
    </source>
</evidence>
<sequence length="248" mass="26401">MQRGWAWLKEGALLWRRNPALLTFLAFGYLLILLVISLFPLIGQPIASLLMPVISLGVLNGCRAVDAGRKVGPEVLLSGFKSNVPALVTIGGIYLVATLLVLLLTSLVDGGALLAMMSGQVSEEAAADPALNVGLLTALALSTPVLMAYWFAPILAGWWGLSAPKAMFFSYYACLRNWRPFLAYAVGLMLFGAFLPALVIGVAGLVSPMLATLLSLPLPLILIPILFASFYVNAREIFGLPEGVADAK</sequence>
<evidence type="ECO:0000313" key="3">
    <source>
        <dbReference type="Proteomes" id="UP000536534"/>
    </source>
</evidence>
<reference evidence="2 3" key="1">
    <citation type="journal article" date="2020" name="Biotechnol. Biofuels">
        <title>New insights from the biogas microbiome by comprehensive genome-resolved metagenomics of nearly 1600 species originating from multiple anaerobic digesters.</title>
        <authorList>
            <person name="Campanaro S."/>
            <person name="Treu L."/>
            <person name="Rodriguez-R L.M."/>
            <person name="Kovalovszki A."/>
            <person name="Ziels R.M."/>
            <person name="Maus I."/>
            <person name="Zhu X."/>
            <person name="Kougias P.G."/>
            <person name="Basile A."/>
            <person name="Luo G."/>
            <person name="Schluter A."/>
            <person name="Konstantinidis K.T."/>
            <person name="Angelidaki I."/>
        </authorList>
    </citation>
    <scope>NUCLEOTIDE SEQUENCE [LARGE SCALE GENOMIC DNA]</scope>
    <source>
        <strain evidence="2">AS06rmzACSIP_256</strain>
    </source>
</reference>
<comment type="caution">
    <text evidence="2">The sequence shown here is derived from an EMBL/GenBank/DDBJ whole genome shotgun (WGS) entry which is preliminary data.</text>
</comment>
<proteinExistence type="predicted"/>